<feature type="non-terminal residue" evidence="1">
    <location>
        <position position="85"/>
    </location>
</feature>
<dbReference type="EMBL" id="OU466858">
    <property type="protein sequence ID" value="CAH2046751.1"/>
    <property type="molecule type" value="Genomic_DNA"/>
</dbReference>
<gene>
    <name evidence="1" type="ORF">TAV2_LOCUS5713</name>
</gene>
<accession>A0AAU9RMU7</accession>
<protein>
    <submittedName>
        <fullName evidence="1">Uncharacterized protein</fullName>
    </submittedName>
</protein>
<proteinExistence type="predicted"/>
<dbReference type="Proteomes" id="UP000836841">
    <property type="component" value="Chromosome 2"/>
</dbReference>
<name>A0AAU9RMU7_THLAR</name>
<keyword evidence="2" id="KW-1185">Reference proteome</keyword>
<evidence type="ECO:0000313" key="2">
    <source>
        <dbReference type="Proteomes" id="UP000836841"/>
    </source>
</evidence>
<sequence>LKWRAQHVGVVKVSDGNIDNSMGRSCHEGRRKAERIATIWGDEGTCQSLADFKSQAYTSYEFLVSFLISVTHINRVFSKFLSVYI</sequence>
<dbReference type="AlphaFoldDB" id="A0AAU9RMU7"/>
<reference evidence="1 2" key="1">
    <citation type="submission" date="2022-03" db="EMBL/GenBank/DDBJ databases">
        <authorList>
            <person name="Nunn A."/>
            <person name="Chopra R."/>
            <person name="Nunn A."/>
            <person name="Contreras Garrido A."/>
        </authorList>
    </citation>
    <scope>NUCLEOTIDE SEQUENCE [LARGE SCALE GENOMIC DNA]</scope>
</reference>
<organism evidence="1 2">
    <name type="scientific">Thlaspi arvense</name>
    <name type="common">Field penny-cress</name>
    <dbReference type="NCBI Taxonomy" id="13288"/>
    <lineage>
        <taxon>Eukaryota</taxon>
        <taxon>Viridiplantae</taxon>
        <taxon>Streptophyta</taxon>
        <taxon>Embryophyta</taxon>
        <taxon>Tracheophyta</taxon>
        <taxon>Spermatophyta</taxon>
        <taxon>Magnoliopsida</taxon>
        <taxon>eudicotyledons</taxon>
        <taxon>Gunneridae</taxon>
        <taxon>Pentapetalae</taxon>
        <taxon>rosids</taxon>
        <taxon>malvids</taxon>
        <taxon>Brassicales</taxon>
        <taxon>Brassicaceae</taxon>
        <taxon>Thlaspideae</taxon>
        <taxon>Thlaspi</taxon>
    </lineage>
</organism>
<evidence type="ECO:0000313" key="1">
    <source>
        <dbReference type="EMBL" id="CAH2046751.1"/>
    </source>
</evidence>